<dbReference type="PANTHER" id="PTHR22916">
    <property type="entry name" value="GLYCOSYLTRANSFERASE"/>
    <property type="match status" value="1"/>
</dbReference>
<evidence type="ECO:0000313" key="5">
    <source>
        <dbReference type="Proteomes" id="UP000628463"/>
    </source>
</evidence>
<keyword evidence="5" id="KW-1185">Reference proteome</keyword>
<sequence length="439" mass="51845">MKISVIIPVYNTKEYLKECIDSILNQTIDLFEVIIVDDGSTDGSLELINQYAESHSNIRVISQKNCGPGAARNIGLKISKGEYIYFIDSDDILEKNALEYCYNLASKNKLDMLTFEADILGNIEGENIEQYMFHKKIDRIGEVLNGVDFIEENYYKVSLLNIPFTIYLRDFLIKNTLFFLEQTMYEDVDFYHKIIRCNPKMEIIDNIFYHRRYRQNSIMTSKVTETSIMNKINIYESVITNSSDKLMKLYYMIGIRGIRKALQECKKNKISLEKKYIYEILKFIKSIDINICNLSILLDMQFCFYYVDDNLKKEEEYNNKIYTYIHDTIGNLHLISQLYDEYQVIGIYGNSDDCKLYLDIIRKTLGDFKCKFIYIQTRTNELEKKNNIYNIKELNNIYMDAIIIGSVFFEDQIKDQIKKYARLSMTIYSLKNDLGYYKL</sequence>
<accession>A0ABR7G2E5</accession>
<organism evidence="4 5">
    <name type="scientific">Lachnospira hominis</name>
    <name type="common">ex Liu et al. 2021</name>
    <dbReference type="NCBI Taxonomy" id="2763051"/>
    <lineage>
        <taxon>Bacteria</taxon>
        <taxon>Bacillati</taxon>
        <taxon>Bacillota</taxon>
        <taxon>Clostridia</taxon>
        <taxon>Lachnospirales</taxon>
        <taxon>Lachnospiraceae</taxon>
        <taxon>Lachnospira</taxon>
    </lineage>
</organism>
<evidence type="ECO:0000259" key="3">
    <source>
        <dbReference type="Pfam" id="PF00535"/>
    </source>
</evidence>
<dbReference type="InterPro" id="IPR029044">
    <property type="entry name" value="Nucleotide-diphossugar_trans"/>
</dbReference>
<name>A0ABR7G2E5_9FIRM</name>
<evidence type="ECO:0000313" key="4">
    <source>
        <dbReference type="EMBL" id="MBC5681605.1"/>
    </source>
</evidence>
<comment type="caution">
    <text evidence="4">The sequence shown here is derived from an EMBL/GenBank/DDBJ whole genome shotgun (WGS) entry which is preliminary data.</text>
</comment>
<evidence type="ECO:0000256" key="2">
    <source>
        <dbReference type="ARBA" id="ARBA00022679"/>
    </source>
</evidence>
<feature type="domain" description="Glycosyltransferase 2-like" evidence="3">
    <location>
        <begin position="4"/>
        <end position="118"/>
    </location>
</feature>
<proteinExistence type="predicted"/>
<dbReference type="RefSeq" id="WP_186837272.1">
    <property type="nucleotide sequence ID" value="NZ_JACOPD010000009.1"/>
</dbReference>
<dbReference type="PANTHER" id="PTHR22916:SF51">
    <property type="entry name" value="GLYCOSYLTRANSFERASE EPSH-RELATED"/>
    <property type="match status" value="1"/>
</dbReference>
<reference evidence="4 5" key="1">
    <citation type="submission" date="2020-08" db="EMBL/GenBank/DDBJ databases">
        <title>Genome public.</title>
        <authorList>
            <person name="Liu C."/>
            <person name="Sun Q."/>
        </authorList>
    </citation>
    <scope>NUCLEOTIDE SEQUENCE [LARGE SCALE GENOMIC DNA]</scope>
    <source>
        <strain evidence="4 5">NSJ-43</strain>
    </source>
</reference>
<dbReference type="Gene3D" id="3.90.550.10">
    <property type="entry name" value="Spore Coat Polysaccharide Biosynthesis Protein SpsA, Chain A"/>
    <property type="match status" value="1"/>
</dbReference>
<dbReference type="EMBL" id="JACOPD010000009">
    <property type="protein sequence ID" value="MBC5681605.1"/>
    <property type="molecule type" value="Genomic_DNA"/>
</dbReference>
<dbReference type="Proteomes" id="UP000628463">
    <property type="component" value="Unassembled WGS sequence"/>
</dbReference>
<dbReference type="InterPro" id="IPR001173">
    <property type="entry name" value="Glyco_trans_2-like"/>
</dbReference>
<protein>
    <submittedName>
        <fullName evidence="4">Glycosyltransferase</fullName>
    </submittedName>
</protein>
<keyword evidence="2" id="KW-0808">Transferase</keyword>
<gene>
    <name evidence="4" type="ORF">H8S01_11645</name>
</gene>
<evidence type="ECO:0000256" key="1">
    <source>
        <dbReference type="ARBA" id="ARBA00022676"/>
    </source>
</evidence>
<dbReference type="Pfam" id="PF00535">
    <property type="entry name" value="Glycos_transf_2"/>
    <property type="match status" value="1"/>
</dbReference>
<keyword evidence="1" id="KW-0328">Glycosyltransferase</keyword>
<dbReference type="SUPFAM" id="SSF53448">
    <property type="entry name" value="Nucleotide-diphospho-sugar transferases"/>
    <property type="match status" value="1"/>
</dbReference>
<dbReference type="CDD" id="cd00761">
    <property type="entry name" value="Glyco_tranf_GTA_type"/>
    <property type="match status" value="1"/>
</dbReference>